<dbReference type="AlphaFoldDB" id="A0A7X4H605"/>
<dbReference type="RefSeq" id="WP_161052522.1">
    <property type="nucleotide sequence ID" value="NZ_WWCR01000059.1"/>
</dbReference>
<feature type="region of interest" description="Disordered" evidence="4">
    <location>
        <begin position="236"/>
        <end position="270"/>
    </location>
</feature>
<reference evidence="6 7" key="1">
    <citation type="submission" date="2019-12" db="EMBL/GenBank/DDBJ databases">
        <title>Novel species isolated from a subtropical stream in China.</title>
        <authorList>
            <person name="Lu H."/>
        </authorList>
    </citation>
    <scope>NUCLEOTIDE SEQUENCE [LARGE SCALE GENOMIC DNA]</scope>
    <source>
        <strain evidence="6 7">FT134W</strain>
    </source>
</reference>
<dbReference type="Pfam" id="PF13545">
    <property type="entry name" value="HTH_Crp_2"/>
    <property type="match status" value="1"/>
</dbReference>
<evidence type="ECO:0000259" key="5">
    <source>
        <dbReference type="PROSITE" id="PS51063"/>
    </source>
</evidence>
<keyword evidence="3" id="KW-0804">Transcription</keyword>
<evidence type="ECO:0000313" key="7">
    <source>
        <dbReference type="Proteomes" id="UP000469734"/>
    </source>
</evidence>
<keyword evidence="1" id="KW-0805">Transcription regulation</keyword>
<dbReference type="EMBL" id="WWCR01000059">
    <property type="protein sequence ID" value="MYM76008.1"/>
    <property type="molecule type" value="Genomic_DNA"/>
</dbReference>
<proteinExistence type="predicted"/>
<feature type="compositionally biased region" description="Low complexity" evidence="4">
    <location>
        <begin position="242"/>
        <end position="251"/>
    </location>
</feature>
<dbReference type="SUPFAM" id="SSF51206">
    <property type="entry name" value="cAMP-binding domain-like"/>
    <property type="match status" value="1"/>
</dbReference>
<dbReference type="InterPro" id="IPR012318">
    <property type="entry name" value="HTH_CRP"/>
</dbReference>
<gene>
    <name evidence="6" type="ORF">GTP56_27980</name>
</gene>
<dbReference type="Gene3D" id="2.60.120.10">
    <property type="entry name" value="Jelly Rolls"/>
    <property type="match status" value="1"/>
</dbReference>
<dbReference type="Proteomes" id="UP000469734">
    <property type="component" value="Unassembled WGS sequence"/>
</dbReference>
<dbReference type="GO" id="GO:0003677">
    <property type="term" value="F:DNA binding"/>
    <property type="evidence" value="ECO:0007669"/>
    <property type="project" value="UniProtKB-KW"/>
</dbReference>
<dbReference type="SMART" id="SM00419">
    <property type="entry name" value="HTH_CRP"/>
    <property type="match status" value="1"/>
</dbReference>
<dbReference type="PROSITE" id="PS51063">
    <property type="entry name" value="HTH_CRP_2"/>
    <property type="match status" value="1"/>
</dbReference>
<evidence type="ECO:0000256" key="2">
    <source>
        <dbReference type="ARBA" id="ARBA00023125"/>
    </source>
</evidence>
<protein>
    <submittedName>
        <fullName evidence="6">Helix-turn-helix domain-containing protein</fullName>
    </submittedName>
</protein>
<evidence type="ECO:0000256" key="4">
    <source>
        <dbReference type="SAM" id="MobiDB-lite"/>
    </source>
</evidence>
<dbReference type="GO" id="GO:0006355">
    <property type="term" value="P:regulation of DNA-templated transcription"/>
    <property type="evidence" value="ECO:0007669"/>
    <property type="project" value="InterPro"/>
</dbReference>
<keyword evidence="2" id="KW-0238">DNA-binding</keyword>
<dbReference type="InterPro" id="IPR018490">
    <property type="entry name" value="cNMP-bd_dom_sf"/>
</dbReference>
<dbReference type="InterPro" id="IPR036390">
    <property type="entry name" value="WH_DNA-bd_sf"/>
</dbReference>
<evidence type="ECO:0000256" key="1">
    <source>
        <dbReference type="ARBA" id="ARBA00023015"/>
    </source>
</evidence>
<dbReference type="InterPro" id="IPR014710">
    <property type="entry name" value="RmlC-like_jellyroll"/>
</dbReference>
<sequence length="270" mass="29409">MLNALLSARTTPYSRLAERVRLPANATLHFAGQALRWLYFPVSAVISVQQVRADGTQAELCVVGQDGVAGLASCLSEDATLATQLLVSVGGDAYRTPVKLVRPALRQPGPAQDMLLRCLQNELAQVGQLSACACLHGTEQRLIRWLLAMAEFGLRRLKLTHEGLAAMLGVRRESITAAVRRLHALGLVDAGRGRIDILLPEGLRPYACECHELLQREAQRLRDDLLRLVPTLHAPWPPPPHDGGAAALPPLRWQSPSDPLHPTWSEPPSG</sequence>
<feature type="domain" description="HTH crp-type" evidence="5">
    <location>
        <begin position="136"/>
        <end position="201"/>
    </location>
</feature>
<evidence type="ECO:0000256" key="3">
    <source>
        <dbReference type="ARBA" id="ARBA00023163"/>
    </source>
</evidence>
<evidence type="ECO:0000313" key="6">
    <source>
        <dbReference type="EMBL" id="MYM76008.1"/>
    </source>
</evidence>
<dbReference type="SUPFAM" id="SSF46785">
    <property type="entry name" value="Winged helix' DNA-binding domain"/>
    <property type="match status" value="1"/>
</dbReference>
<name>A0A7X4H605_9BURK</name>
<organism evidence="6 7">
    <name type="scientific">Duganella margarita</name>
    <dbReference type="NCBI Taxonomy" id="2692170"/>
    <lineage>
        <taxon>Bacteria</taxon>
        <taxon>Pseudomonadati</taxon>
        <taxon>Pseudomonadota</taxon>
        <taxon>Betaproteobacteria</taxon>
        <taxon>Burkholderiales</taxon>
        <taxon>Oxalobacteraceae</taxon>
        <taxon>Telluria group</taxon>
        <taxon>Duganella</taxon>
    </lineage>
</organism>
<comment type="caution">
    <text evidence="6">The sequence shown here is derived from an EMBL/GenBank/DDBJ whole genome shotgun (WGS) entry which is preliminary data.</text>
</comment>
<accession>A0A7X4H605</accession>